<dbReference type="EMBL" id="UPXZ01000042">
    <property type="protein sequence ID" value="VBB48676.1"/>
    <property type="molecule type" value="Genomic_DNA"/>
</dbReference>
<reference evidence="1" key="1">
    <citation type="submission" date="2018-07" db="EMBL/GenBank/DDBJ databases">
        <authorList>
            <consortium name="Genoscope - CEA"/>
            <person name="William W."/>
        </authorList>
    </citation>
    <scope>NUCLEOTIDE SEQUENCE</scope>
    <source>
        <strain evidence="1">IK1</strain>
    </source>
</reference>
<dbReference type="PROSITE" id="PS51257">
    <property type="entry name" value="PROKAR_LIPOPROTEIN"/>
    <property type="match status" value="1"/>
</dbReference>
<organism evidence="1">
    <name type="scientific">uncultured Paludibacter sp</name>
    <dbReference type="NCBI Taxonomy" id="497635"/>
    <lineage>
        <taxon>Bacteria</taxon>
        <taxon>Pseudomonadati</taxon>
        <taxon>Bacteroidota</taxon>
        <taxon>Bacteroidia</taxon>
        <taxon>Bacteroidales</taxon>
        <taxon>Paludibacteraceae</taxon>
        <taxon>Paludibacter</taxon>
        <taxon>environmental samples</taxon>
    </lineage>
</organism>
<accession>A0A653ALM9</accession>
<gene>
    <name evidence="1" type="ORF">TRIP_D50040</name>
</gene>
<evidence type="ECO:0008006" key="2">
    <source>
        <dbReference type="Google" id="ProtNLM"/>
    </source>
</evidence>
<evidence type="ECO:0000313" key="1">
    <source>
        <dbReference type="EMBL" id="VBB48676.1"/>
    </source>
</evidence>
<protein>
    <recommendedName>
        <fullName evidence="2">DUF4595 domain-containing protein</fullName>
    </recommendedName>
</protein>
<sequence>MKKVFLFLFFSSFILSCETLTFPDAIYGKIGNSQKHLVKISQDEQLWTELKYDIRNRIYQIIRYYENESDTAFLEYNTNNQVTERKYGKIYVDKYIYQNGKLIQSLSFNLQNPEWNVKLVYRYKNNRIDYANKYMNNNLVSKIQFGYNNNGNVISRKEYGIESTSDIPMKEYNYTYDNKINPFHDLIYCPIDIIQTNNAVTMYHYAIFMSSLPTVYGMNYEYDKDGFPISATRYDTKHPYITLNTYKFIYNQ</sequence>
<proteinExistence type="predicted"/>
<dbReference type="AlphaFoldDB" id="A0A653ALM9"/>
<name>A0A653ALM9_9BACT</name>